<protein>
    <submittedName>
        <fullName evidence="3">NYN domain-containing protein</fullName>
    </submittedName>
</protein>
<proteinExistence type="predicted"/>
<organism evidence="3 4">
    <name type="scientific">Pelagibacterium lacus</name>
    <dbReference type="NCBI Taxonomy" id="2282655"/>
    <lineage>
        <taxon>Bacteria</taxon>
        <taxon>Pseudomonadati</taxon>
        <taxon>Pseudomonadota</taxon>
        <taxon>Alphaproteobacteria</taxon>
        <taxon>Hyphomicrobiales</taxon>
        <taxon>Devosiaceae</taxon>
        <taxon>Pelagibacterium</taxon>
    </lineage>
</organism>
<dbReference type="CDD" id="cd11297">
    <property type="entry name" value="PIN_LabA-like_N_1"/>
    <property type="match status" value="1"/>
</dbReference>
<dbReference type="EMBL" id="QQNH01000045">
    <property type="protein sequence ID" value="RDE07650.1"/>
    <property type="molecule type" value="Genomic_DNA"/>
</dbReference>
<dbReference type="AlphaFoldDB" id="A0A369W2R6"/>
<evidence type="ECO:0000259" key="1">
    <source>
        <dbReference type="Pfam" id="PF01936"/>
    </source>
</evidence>
<comment type="caution">
    <text evidence="3">The sequence shown here is derived from an EMBL/GenBank/DDBJ whole genome shotgun (WGS) entry which is preliminary data.</text>
</comment>
<dbReference type="InterPro" id="IPR021139">
    <property type="entry name" value="NYN"/>
</dbReference>
<sequence>MSMRKILARPALWLRILQRKTVRRPRIAILIDGDGVAPKNAKRVLQSVSRRGHISVQRVYGNFSGTTSRYWSKIISANGMVAHRMPTLVPGKNASDIALAIDAIELLLTHKIDIFVLIASDSDFTPLAHRIRAAGKHVMGFGQKTTPRPFRRACTKFQEMRPIPRVNLPALPLKTRFSRAEALLLPELRKLCVDGQPVSLSIFGQHIFEKMPDFEISAYGRRTLNKLLRALPSVEVLVVGGQHYARPAIVSPGLVEDLQRNVSSSEQ</sequence>
<dbReference type="PANTHER" id="PTHR35811">
    <property type="entry name" value="SLR1870 PROTEIN"/>
    <property type="match status" value="1"/>
</dbReference>
<evidence type="ECO:0000313" key="4">
    <source>
        <dbReference type="Proteomes" id="UP000253759"/>
    </source>
</evidence>
<reference evidence="4" key="1">
    <citation type="submission" date="2018-07" db="EMBL/GenBank/DDBJ databases">
        <authorList>
            <person name="Liu B.-T."/>
            <person name="Du Z."/>
        </authorList>
    </citation>
    <scope>NUCLEOTIDE SEQUENCE [LARGE SCALE GENOMIC DNA]</scope>
    <source>
        <strain evidence="4">XYN52</strain>
    </source>
</reference>
<evidence type="ECO:0000259" key="2">
    <source>
        <dbReference type="Pfam" id="PF12872"/>
    </source>
</evidence>
<accession>A0A369W2R6</accession>
<dbReference type="PANTHER" id="PTHR35811:SF1">
    <property type="entry name" value="HTH OST-TYPE DOMAIN-CONTAINING PROTEIN"/>
    <property type="match status" value="1"/>
</dbReference>
<name>A0A369W2R6_9HYPH</name>
<dbReference type="GO" id="GO:0004540">
    <property type="term" value="F:RNA nuclease activity"/>
    <property type="evidence" value="ECO:0007669"/>
    <property type="project" value="InterPro"/>
</dbReference>
<gene>
    <name evidence="3" type="ORF">DVH29_15660</name>
</gene>
<feature type="domain" description="NYN" evidence="1">
    <location>
        <begin position="26"/>
        <end position="159"/>
    </location>
</feature>
<evidence type="ECO:0000313" key="3">
    <source>
        <dbReference type="EMBL" id="RDE07650.1"/>
    </source>
</evidence>
<dbReference type="Pfam" id="PF01936">
    <property type="entry name" value="NYN"/>
    <property type="match status" value="1"/>
</dbReference>
<dbReference type="Gene3D" id="3.40.50.1010">
    <property type="entry name" value="5'-nuclease"/>
    <property type="match status" value="1"/>
</dbReference>
<feature type="domain" description="HTH OST-type" evidence="2">
    <location>
        <begin position="194"/>
        <end position="238"/>
    </location>
</feature>
<keyword evidence="4" id="KW-1185">Reference proteome</keyword>
<dbReference type="Proteomes" id="UP000253759">
    <property type="component" value="Unassembled WGS sequence"/>
</dbReference>
<dbReference type="InterPro" id="IPR025605">
    <property type="entry name" value="OST-HTH/LOTUS_dom"/>
</dbReference>
<dbReference type="Pfam" id="PF12872">
    <property type="entry name" value="OST-HTH"/>
    <property type="match status" value="1"/>
</dbReference>